<evidence type="ECO:0000256" key="8">
    <source>
        <dbReference type="ARBA" id="ARBA00022723"/>
    </source>
</evidence>
<evidence type="ECO:0000256" key="5">
    <source>
        <dbReference type="ARBA" id="ARBA00022475"/>
    </source>
</evidence>
<evidence type="ECO:0000256" key="4">
    <source>
        <dbReference type="ARBA" id="ARBA00022448"/>
    </source>
</evidence>
<comment type="function">
    <text evidence="1">Component of the type II secretion system inner membrane complex required for the energy-dependent secretion of extracellular factors such as proteases and toxins from the periplasm.</text>
</comment>
<comment type="caution">
    <text evidence="17">The sequence shown here is derived from an EMBL/GenBank/DDBJ whole genome shotgun (WGS) entry which is preliminary data.</text>
</comment>
<feature type="domain" description="Type II secretion system protein GspF" evidence="16">
    <location>
        <begin position="72"/>
        <end position="194"/>
    </location>
</feature>
<evidence type="ECO:0000256" key="9">
    <source>
        <dbReference type="ARBA" id="ARBA00022837"/>
    </source>
</evidence>
<evidence type="ECO:0000256" key="15">
    <source>
        <dbReference type="SAM" id="Phobius"/>
    </source>
</evidence>
<proteinExistence type="inferred from homology"/>
<evidence type="ECO:0000313" key="17">
    <source>
        <dbReference type="EMBL" id="MFD2096874.1"/>
    </source>
</evidence>
<evidence type="ECO:0000256" key="6">
    <source>
        <dbReference type="ARBA" id="ARBA00022519"/>
    </source>
</evidence>
<evidence type="ECO:0000256" key="3">
    <source>
        <dbReference type="ARBA" id="ARBA00005745"/>
    </source>
</evidence>
<dbReference type="PANTHER" id="PTHR30012">
    <property type="entry name" value="GENERAL SECRETION PATHWAY PROTEIN"/>
    <property type="match status" value="1"/>
</dbReference>
<sequence>MAVFEYKALDAKGRQKKGVIEGDSARQVRQLLREKGMIPMELTHAKAAEEKKKSGGFGFKRGVSAPDLALITRQMATLVASSMPLEESLKAVAEQCEKPRLSTMMMAVRGKVLEGHTLADSMREFPHVFDELFCATVSAGEKSGHLDTVLNRLADHTEQRQATRSKLIQALVYPIVLTVIASGVITLLLAVVVPKIVAQFEHMGQGLPTTTKVLIGASDFVLAYGLYIGVGFMLLMVGLQRLFAKPNWKLKYHNWQLYFPVIGKVVRGMNTARYARTLAILTASAVPLLEAMRIASDVLTNLRIKNATHDATGHVREGTSLRAALTETKLFPPMMLHMIASGERSGELEEMLTRAADNQEREFDSLMTVAMGLLGPLVLVLMAGVVLFIVVAILQPIINLNNLVGV</sequence>
<evidence type="ECO:0000256" key="11">
    <source>
        <dbReference type="ARBA" id="ARBA00022989"/>
    </source>
</evidence>
<keyword evidence="11 15" id="KW-1133">Transmembrane helix</keyword>
<evidence type="ECO:0000256" key="7">
    <source>
        <dbReference type="ARBA" id="ARBA00022692"/>
    </source>
</evidence>
<evidence type="ECO:0000256" key="14">
    <source>
        <dbReference type="RuleBase" id="RU003923"/>
    </source>
</evidence>
<keyword evidence="18" id="KW-1185">Reference proteome</keyword>
<evidence type="ECO:0000259" key="16">
    <source>
        <dbReference type="Pfam" id="PF00482"/>
    </source>
</evidence>
<reference evidence="18" key="1">
    <citation type="journal article" date="2019" name="Int. J. Syst. Evol. Microbiol.">
        <title>The Global Catalogue of Microorganisms (GCM) 10K type strain sequencing project: providing services to taxonomists for standard genome sequencing and annotation.</title>
        <authorList>
            <consortium name="The Broad Institute Genomics Platform"/>
            <consortium name="The Broad Institute Genome Sequencing Center for Infectious Disease"/>
            <person name="Wu L."/>
            <person name="Ma J."/>
        </authorList>
    </citation>
    <scope>NUCLEOTIDE SEQUENCE [LARGE SCALE GENOMIC DNA]</scope>
    <source>
        <strain evidence="18">CGMCC 1.10992</strain>
    </source>
</reference>
<dbReference type="InterPro" id="IPR011850">
    <property type="entry name" value="T2SS_GspF"/>
</dbReference>
<keyword evidence="9" id="KW-0106">Calcium</keyword>
<comment type="subcellular location">
    <subcellularLocation>
        <location evidence="2 14">Cell inner membrane</location>
        <topology evidence="2 14">Multi-pass membrane protein</topology>
    </subcellularLocation>
</comment>
<feature type="transmembrane region" description="Helical" evidence="15">
    <location>
        <begin position="213"/>
        <end position="239"/>
    </location>
</feature>
<evidence type="ECO:0000256" key="10">
    <source>
        <dbReference type="ARBA" id="ARBA00022927"/>
    </source>
</evidence>
<protein>
    <recommendedName>
        <fullName evidence="13">General secretion pathway protein F</fullName>
    </recommendedName>
</protein>
<dbReference type="InterPro" id="IPR001992">
    <property type="entry name" value="T2SS_GspF/T4SS_PilC_CS"/>
</dbReference>
<keyword evidence="8" id="KW-0479">Metal-binding</keyword>
<keyword evidence="10" id="KW-0653">Protein transport</keyword>
<dbReference type="PROSITE" id="PS00874">
    <property type="entry name" value="T2SP_F"/>
    <property type="match status" value="1"/>
</dbReference>
<evidence type="ECO:0000256" key="1">
    <source>
        <dbReference type="ARBA" id="ARBA00002684"/>
    </source>
</evidence>
<comment type="similarity">
    <text evidence="3 14">Belongs to the GSP F family.</text>
</comment>
<evidence type="ECO:0000313" key="18">
    <source>
        <dbReference type="Proteomes" id="UP001597380"/>
    </source>
</evidence>
<feature type="transmembrane region" description="Helical" evidence="15">
    <location>
        <begin position="170"/>
        <end position="193"/>
    </location>
</feature>
<dbReference type="PANTHER" id="PTHR30012:SF0">
    <property type="entry name" value="TYPE II SECRETION SYSTEM PROTEIN F-RELATED"/>
    <property type="match status" value="1"/>
</dbReference>
<feature type="transmembrane region" description="Helical" evidence="15">
    <location>
        <begin position="373"/>
        <end position="398"/>
    </location>
</feature>
<dbReference type="NCBIfam" id="TIGR02120">
    <property type="entry name" value="GspF"/>
    <property type="match status" value="1"/>
</dbReference>
<dbReference type="Gene3D" id="1.20.81.30">
    <property type="entry name" value="Type II secretion system (T2SS), domain F"/>
    <property type="match status" value="2"/>
</dbReference>
<evidence type="ECO:0000256" key="13">
    <source>
        <dbReference type="ARBA" id="ARBA00030750"/>
    </source>
</evidence>
<name>A0ABW4XSS1_9GAMM</name>
<keyword evidence="7 14" id="KW-0812">Transmembrane</keyword>
<dbReference type="Proteomes" id="UP001597380">
    <property type="component" value="Unassembled WGS sequence"/>
</dbReference>
<keyword evidence="6" id="KW-0997">Cell inner membrane</keyword>
<accession>A0ABW4XSS1</accession>
<evidence type="ECO:0000256" key="2">
    <source>
        <dbReference type="ARBA" id="ARBA00004429"/>
    </source>
</evidence>
<feature type="domain" description="Type II secretion system protein GspF" evidence="16">
    <location>
        <begin position="275"/>
        <end position="396"/>
    </location>
</feature>
<dbReference type="RefSeq" id="WP_345339580.1">
    <property type="nucleotide sequence ID" value="NZ_BAABLI010000009.1"/>
</dbReference>
<keyword evidence="12 15" id="KW-0472">Membrane</keyword>
<dbReference type="InterPro" id="IPR003004">
    <property type="entry name" value="GspF/PilC"/>
</dbReference>
<gene>
    <name evidence="17" type="primary">gspF</name>
    <name evidence="17" type="ORF">ACFSJ3_12825</name>
</gene>
<dbReference type="InterPro" id="IPR042094">
    <property type="entry name" value="T2SS_GspF_sf"/>
</dbReference>
<dbReference type="PRINTS" id="PR00812">
    <property type="entry name" value="BCTERIALGSPF"/>
</dbReference>
<dbReference type="EMBL" id="JBHUHT010000013">
    <property type="protein sequence ID" value="MFD2096874.1"/>
    <property type="molecule type" value="Genomic_DNA"/>
</dbReference>
<evidence type="ECO:0000256" key="12">
    <source>
        <dbReference type="ARBA" id="ARBA00023136"/>
    </source>
</evidence>
<dbReference type="InterPro" id="IPR018076">
    <property type="entry name" value="T2SS_GspF_dom"/>
</dbReference>
<organism evidence="17 18">
    <name type="scientific">Corallincola platygyrae</name>
    <dbReference type="NCBI Taxonomy" id="1193278"/>
    <lineage>
        <taxon>Bacteria</taxon>
        <taxon>Pseudomonadati</taxon>
        <taxon>Pseudomonadota</taxon>
        <taxon>Gammaproteobacteria</taxon>
        <taxon>Alteromonadales</taxon>
        <taxon>Psychromonadaceae</taxon>
        <taxon>Corallincola</taxon>
    </lineage>
</organism>
<dbReference type="Pfam" id="PF00482">
    <property type="entry name" value="T2SSF"/>
    <property type="match status" value="2"/>
</dbReference>
<keyword evidence="5" id="KW-1003">Cell membrane</keyword>
<keyword evidence="4 14" id="KW-0813">Transport</keyword>